<feature type="transmembrane region" description="Helical" evidence="6">
    <location>
        <begin position="147"/>
        <end position="168"/>
    </location>
</feature>
<feature type="transmembrane region" description="Helical" evidence="6">
    <location>
        <begin position="229"/>
        <end position="250"/>
    </location>
</feature>
<accession>A0A9X2VUV2</accession>
<gene>
    <name evidence="7" type="ORF">NZH93_34790</name>
</gene>
<feature type="transmembrane region" description="Helical" evidence="6">
    <location>
        <begin position="51"/>
        <end position="71"/>
    </location>
</feature>
<name>A0A9X2VUV2_9PSEU</name>
<organism evidence="7 8">
    <name type="scientific">Umezawaea endophytica</name>
    <dbReference type="NCBI Taxonomy" id="1654476"/>
    <lineage>
        <taxon>Bacteria</taxon>
        <taxon>Bacillati</taxon>
        <taxon>Actinomycetota</taxon>
        <taxon>Actinomycetes</taxon>
        <taxon>Pseudonocardiales</taxon>
        <taxon>Pseudonocardiaceae</taxon>
        <taxon>Umezawaea</taxon>
    </lineage>
</organism>
<dbReference type="Pfam" id="PF07690">
    <property type="entry name" value="MFS_1"/>
    <property type="match status" value="1"/>
</dbReference>
<evidence type="ECO:0000313" key="7">
    <source>
        <dbReference type="EMBL" id="MCS7482048.1"/>
    </source>
</evidence>
<feature type="transmembrane region" description="Helical" evidence="6">
    <location>
        <begin position="376"/>
        <end position="395"/>
    </location>
</feature>
<evidence type="ECO:0000256" key="3">
    <source>
        <dbReference type="ARBA" id="ARBA00022692"/>
    </source>
</evidence>
<dbReference type="PANTHER" id="PTHR23513">
    <property type="entry name" value="INTEGRAL MEMBRANE EFFLUX PROTEIN-RELATED"/>
    <property type="match status" value="1"/>
</dbReference>
<evidence type="ECO:0000313" key="8">
    <source>
        <dbReference type="Proteomes" id="UP001141259"/>
    </source>
</evidence>
<keyword evidence="3 6" id="KW-0812">Transmembrane</keyword>
<reference evidence="7" key="1">
    <citation type="submission" date="2022-08" db="EMBL/GenBank/DDBJ databases">
        <authorList>
            <person name="Tistechok S."/>
            <person name="Samborskyy M."/>
            <person name="Roman I."/>
        </authorList>
    </citation>
    <scope>NUCLEOTIDE SEQUENCE</scope>
    <source>
        <strain evidence="7">DSM 103496</strain>
    </source>
</reference>
<dbReference type="EMBL" id="JANYMP010000021">
    <property type="protein sequence ID" value="MCS7482048.1"/>
    <property type="molecule type" value="Genomic_DNA"/>
</dbReference>
<dbReference type="CDD" id="cd06173">
    <property type="entry name" value="MFS_MefA_like"/>
    <property type="match status" value="1"/>
</dbReference>
<evidence type="ECO:0000256" key="2">
    <source>
        <dbReference type="ARBA" id="ARBA00022475"/>
    </source>
</evidence>
<keyword evidence="2" id="KW-1003">Cell membrane</keyword>
<keyword evidence="4 6" id="KW-1133">Transmembrane helix</keyword>
<evidence type="ECO:0000256" key="4">
    <source>
        <dbReference type="ARBA" id="ARBA00022989"/>
    </source>
</evidence>
<feature type="transmembrane region" description="Helical" evidence="6">
    <location>
        <begin position="350"/>
        <end position="370"/>
    </location>
</feature>
<evidence type="ECO:0000256" key="1">
    <source>
        <dbReference type="ARBA" id="ARBA00004651"/>
    </source>
</evidence>
<dbReference type="SUPFAM" id="SSF103473">
    <property type="entry name" value="MFS general substrate transporter"/>
    <property type="match status" value="1"/>
</dbReference>
<keyword evidence="5 6" id="KW-0472">Membrane</keyword>
<dbReference type="GO" id="GO:0022857">
    <property type="term" value="F:transmembrane transporter activity"/>
    <property type="evidence" value="ECO:0007669"/>
    <property type="project" value="InterPro"/>
</dbReference>
<dbReference type="GO" id="GO:0005886">
    <property type="term" value="C:plasma membrane"/>
    <property type="evidence" value="ECO:0007669"/>
    <property type="project" value="UniProtKB-SubCell"/>
</dbReference>
<proteinExistence type="predicted"/>
<dbReference type="InterPro" id="IPR011701">
    <property type="entry name" value="MFS"/>
</dbReference>
<evidence type="ECO:0000256" key="5">
    <source>
        <dbReference type="ARBA" id="ARBA00023136"/>
    </source>
</evidence>
<feature type="transmembrane region" description="Helical" evidence="6">
    <location>
        <begin position="290"/>
        <end position="308"/>
    </location>
</feature>
<feature type="transmembrane region" description="Helical" evidence="6">
    <location>
        <begin position="12"/>
        <end position="31"/>
    </location>
</feature>
<dbReference type="Proteomes" id="UP001141259">
    <property type="component" value="Unassembled WGS sequence"/>
</dbReference>
<comment type="subcellular location">
    <subcellularLocation>
        <location evidence="1">Cell membrane</location>
        <topology evidence="1">Multi-pass membrane protein</topology>
    </subcellularLocation>
</comment>
<dbReference type="InterPro" id="IPR036259">
    <property type="entry name" value="MFS_trans_sf"/>
</dbReference>
<evidence type="ECO:0000256" key="6">
    <source>
        <dbReference type="SAM" id="Phobius"/>
    </source>
</evidence>
<feature type="transmembrane region" description="Helical" evidence="6">
    <location>
        <begin position="256"/>
        <end position="278"/>
    </location>
</feature>
<sequence length="410" mass="41268">MRGDAGGGFRAAFAVAEFRVLWFASLASIVGDQLARLALSILVFQRTGSPAWTALTYALTMLPGLLSGVLLTGLADRYPRRTVMVCSDLVRAALVAVMALPGSPLPLVAGLLVLVQLAEPPFAAAQGALLPLVLGDRRYEAGQSIHLITHQVGLLVGFAGGGLVVAGLGTSGALAVDAVTFALSALLLRFGLLARPASLTPSDRQAAGLWWTQVRSGAGLVWHDRRLRVLIALGCLATFSVVPEGLAAPFSEHVGAGVAGVGVLLAADPIGMVVGTLLLRFVPPGTRVRLLGVLAVGTALPLVGYLAAPGFGVAVALLALSGAFSAYQVTAGATFVRLVPDRQRGQALGFARTSLVAAQGLGVAGGGLVAQGSGTIVGTIAAAGAAGTVLALAAATSWSRVGPAVTTTEG</sequence>
<feature type="transmembrane region" description="Helical" evidence="6">
    <location>
        <begin position="314"/>
        <end position="338"/>
    </location>
</feature>
<dbReference type="PANTHER" id="PTHR23513:SF11">
    <property type="entry name" value="STAPHYLOFERRIN A TRANSPORTER"/>
    <property type="match status" value="1"/>
</dbReference>
<comment type="caution">
    <text evidence="7">The sequence shown here is derived from an EMBL/GenBank/DDBJ whole genome shotgun (WGS) entry which is preliminary data.</text>
</comment>
<dbReference type="AlphaFoldDB" id="A0A9X2VUV2"/>
<protein>
    <submittedName>
        <fullName evidence="7">MFS transporter</fullName>
    </submittedName>
</protein>
<keyword evidence="8" id="KW-1185">Reference proteome</keyword>
<dbReference type="RefSeq" id="WP_259627532.1">
    <property type="nucleotide sequence ID" value="NZ_JANYMP010000021.1"/>
</dbReference>
<dbReference type="Gene3D" id="1.20.1250.20">
    <property type="entry name" value="MFS general substrate transporter like domains"/>
    <property type="match status" value="1"/>
</dbReference>